<feature type="compositionally biased region" description="Basic and acidic residues" evidence="1">
    <location>
        <begin position="361"/>
        <end position="376"/>
    </location>
</feature>
<dbReference type="AlphaFoldDB" id="A0A157RE54"/>
<accession>A0A157RE54</accession>
<dbReference type="RefSeq" id="WP_082887522.1">
    <property type="nucleotide sequence ID" value="NZ_FKBS01000029.1"/>
</dbReference>
<dbReference type="Pfam" id="PF04245">
    <property type="entry name" value="NA37"/>
    <property type="match status" value="1"/>
</dbReference>
<dbReference type="Proteomes" id="UP000077037">
    <property type="component" value="Unassembled WGS sequence"/>
</dbReference>
<dbReference type="EMBL" id="FKBS01000029">
    <property type="protein sequence ID" value="SAI56273.1"/>
    <property type="molecule type" value="Genomic_DNA"/>
</dbReference>
<sequence length="376" mass="41907">MSILSEKEAESLTIERMIFHVVDPASESPVFLAEVKPPQCVDFFVERVKETLRGAAYEFLPGAGIPGLLYRALPSQGAKDEFVKVSHDLADRFKEKVKQDKRLAPGVLMLFSLKTEGDNRLVAVIKYEHQQVVSYSYIKDDKGDPILDADGNPVPDLQTLVETFTKDRKAMQKSAVIRFQGNNSSKLEGDFQSSIVVIDHSSGRYRDATQHFANFLDIRRALEPVELTKRLEDAAVESIKAHKSEVPPEVAKAPKRFVRAAMSRLEGFDFEKPEEFLGAVLQGVAPEAAILKTFKSKLTSKNISTEAFKFEGATPPPAEYRRVVTNEGITLLFSAGHEENKNVEIKTEGNGGVEITIRSTGLERNDELEKMPRIPD</sequence>
<reference evidence="2 3" key="1">
    <citation type="submission" date="2016-03" db="EMBL/GenBank/DDBJ databases">
        <authorList>
            <consortium name="Pathogen Informatics"/>
        </authorList>
    </citation>
    <scope>NUCLEOTIDE SEQUENCE [LARGE SCALE GENOMIC DNA]</scope>
    <source>
        <strain evidence="2 3">NCTC13364</strain>
    </source>
</reference>
<protein>
    <submittedName>
        <fullName evidence="2">37-kD nucleoid-associated bacterial protein</fullName>
    </submittedName>
</protein>
<dbReference type="GO" id="GO:0009295">
    <property type="term" value="C:nucleoid"/>
    <property type="evidence" value="ECO:0007669"/>
    <property type="project" value="InterPro"/>
</dbReference>
<feature type="region of interest" description="Disordered" evidence="1">
    <location>
        <begin position="356"/>
        <end position="376"/>
    </location>
</feature>
<proteinExistence type="predicted"/>
<dbReference type="InterPro" id="IPR007358">
    <property type="entry name" value="Nucleoid_associated_NdpA"/>
</dbReference>
<evidence type="ECO:0000313" key="2">
    <source>
        <dbReference type="EMBL" id="SAI56273.1"/>
    </source>
</evidence>
<name>A0A157RE54_9BORD</name>
<gene>
    <name evidence="2" type="ORF">SAMEA1982600_04747</name>
</gene>
<organism evidence="2 3">
    <name type="scientific">Bordetella ansorpii</name>
    <dbReference type="NCBI Taxonomy" id="288768"/>
    <lineage>
        <taxon>Bacteria</taxon>
        <taxon>Pseudomonadati</taxon>
        <taxon>Pseudomonadota</taxon>
        <taxon>Betaproteobacteria</taxon>
        <taxon>Burkholderiales</taxon>
        <taxon>Alcaligenaceae</taxon>
        <taxon>Bordetella</taxon>
    </lineage>
</organism>
<evidence type="ECO:0000313" key="3">
    <source>
        <dbReference type="Proteomes" id="UP000077037"/>
    </source>
</evidence>
<dbReference type="OrthoDB" id="9178145at2"/>
<evidence type="ECO:0000256" key="1">
    <source>
        <dbReference type="SAM" id="MobiDB-lite"/>
    </source>
</evidence>